<organism evidence="3 4">
    <name type="scientific">Coleophoma cylindrospora</name>
    <dbReference type="NCBI Taxonomy" id="1849047"/>
    <lineage>
        <taxon>Eukaryota</taxon>
        <taxon>Fungi</taxon>
        <taxon>Dikarya</taxon>
        <taxon>Ascomycota</taxon>
        <taxon>Pezizomycotina</taxon>
        <taxon>Leotiomycetes</taxon>
        <taxon>Helotiales</taxon>
        <taxon>Dermateaceae</taxon>
        <taxon>Coleophoma</taxon>
    </lineage>
</organism>
<dbReference type="NCBIfam" id="NF037959">
    <property type="entry name" value="MFS_SpdSyn"/>
    <property type="match status" value="1"/>
</dbReference>
<dbReference type="FunFam" id="3.40.50.150:FF:000288">
    <property type="entry name" value="Spermine/spermidine synthase, putative"/>
    <property type="match status" value="1"/>
</dbReference>
<dbReference type="OrthoDB" id="2016285at2759"/>
<protein>
    <submittedName>
        <fullName evidence="3">Spermine synthase</fullName>
    </submittedName>
</protein>
<dbReference type="Pfam" id="PF01564">
    <property type="entry name" value="Spermine_synth"/>
    <property type="match status" value="1"/>
</dbReference>
<dbReference type="PANTHER" id="PTHR43317:SF1">
    <property type="entry name" value="THERMOSPERMINE SYNTHASE ACAULIS5"/>
    <property type="match status" value="1"/>
</dbReference>
<feature type="region of interest" description="Disordered" evidence="2">
    <location>
        <begin position="1"/>
        <end position="20"/>
    </location>
</feature>
<evidence type="ECO:0000256" key="2">
    <source>
        <dbReference type="SAM" id="MobiDB-lite"/>
    </source>
</evidence>
<dbReference type="EMBL" id="PDLM01000011">
    <property type="protein sequence ID" value="RDW66340.1"/>
    <property type="molecule type" value="Genomic_DNA"/>
</dbReference>
<proteinExistence type="predicted"/>
<gene>
    <name evidence="3" type="ORF">BP6252_09975</name>
</gene>
<sequence length="596" mass="65931">MASKSSKAKDKQPPAVAADAPAFTQEGFEKELQALASKAKEDTTGKWAKEQLSVFVRSGTLLTLAAIYSNLSQLTLAPVYGGIPSSIWHSKGIMTASFIGWSANLFLKRHLPLKPIQLLPLVAAYIPMVQFFAFKFSTYLGPQVGPVVTEALTFLPLLALSVSCTATILDDLELTSGNKLRWLLDPAPGITSYVFFKSVERYSRGFIWSILGKTLVTSLLGLQLLMTGIYSVLAPSKLIRYAIPALLHTTLLNTHFQAPWTTASLNSTLLATDWKILERQDSNTGVISIIENSKDKFRAMRCDHSLLGGEWLLETNGPVGEPIYGIFVMLEAIRLIERPNPVADTQANALVIGLGIGTTPAALMAHGIWTTIVEIDPVVHDFATKYFGLPETHTKVIDDAVSYAALVAGGFDYNGNVGRKFDYIVHDVFTGGAEPVELFTLEFLQDLKTMLNPDGVIAINYAGDFMLPPARIIVNTIRSVFPSCRMYRESARPSAAVLEKEKRDFTNMVIFCTATKVDRVKFRRAVEKDYLGTRARQAFLMPKHEVPGSRFKEQEGDGGVLLRNGTERFRKWQQHSALGHWSVMRGVLPKQVWEGW</sequence>
<dbReference type="InterPro" id="IPR029063">
    <property type="entry name" value="SAM-dependent_MTases_sf"/>
</dbReference>
<dbReference type="AlphaFoldDB" id="A0A3D8QXC5"/>
<dbReference type="SUPFAM" id="SSF53335">
    <property type="entry name" value="S-adenosyl-L-methionine-dependent methyltransferases"/>
    <property type="match status" value="1"/>
</dbReference>
<dbReference type="STRING" id="1849047.A0A3D8QXC5"/>
<evidence type="ECO:0000256" key="1">
    <source>
        <dbReference type="ARBA" id="ARBA00023115"/>
    </source>
</evidence>
<reference evidence="3 4" key="1">
    <citation type="journal article" date="2018" name="IMA Fungus">
        <title>IMA Genome-F 9: Draft genome sequence of Annulohypoxylon stygium, Aspergillus mulundensis, Berkeleyomyces basicola (syn. Thielaviopsis basicola), Ceratocystis smalleyi, two Cercospora beticola strains, Coleophoma cylindrospora, Fusarium fracticaudum, Phialophora cf. hyalina, and Morchella septimelata.</title>
        <authorList>
            <person name="Wingfield B.D."/>
            <person name="Bills G.F."/>
            <person name="Dong Y."/>
            <person name="Huang W."/>
            <person name="Nel W.J."/>
            <person name="Swalarsk-Parry B.S."/>
            <person name="Vaghefi N."/>
            <person name="Wilken P.M."/>
            <person name="An Z."/>
            <person name="de Beer Z.W."/>
            <person name="De Vos L."/>
            <person name="Chen L."/>
            <person name="Duong T.A."/>
            <person name="Gao Y."/>
            <person name="Hammerbacher A."/>
            <person name="Kikkert J.R."/>
            <person name="Li Y."/>
            <person name="Li H."/>
            <person name="Li K."/>
            <person name="Li Q."/>
            <person name="Liu X."/>
            <person name="Ma X."/>
            <person name="Naidoo K."/>
            <person name="Pethybridge S.J."/>
            <person name="Sun J."/>
            <person name="Steenkamp E.T."/>
            <person name="van der Nest M.A."/>
            <person name="van Wyk S."/>
            <person name="Wingfield M.J."/>
            <person name="Xiong C."/>
            <person name="Yue Q."/>
            <person name="Zhang X."/>
        </authorList>
    </citation>
    <scope>NUCLEOTIDE SEQUENCE [LARGE SCALE GENOMIC DNA]</scope>
    <source>
        <strain evidence="3 4">BP6252</strain>
    </source>
</reference>
<name>A0A3D8QXC5_9HELO</name>
<dbReference type="Proteomes" id="UP000256645">
    <property type="component" value="Unassembled WGS sequence"/>
</dbReference>
<dbReference type="GO" id="GO:0006596">
    <property type="term" value="P:polyamine biosynthetic process"/>
    <property type="evidence" value="ECO:0007669"/>
    <property type="project" value="UniProtKB-KW"/>
</dbReference>
<evidence type="ECO:0000313" key="3">
    <source>
        <dbReference type="EMBL" id="RDW66340.1"/>
    </source>
</evidence>
<keyword evidence="4" id="KW-1185">Reference proteome</keyword>
<evidence type="ECO:0000313" key="4">
    <source>
        <dbReference type="Proteomes" id="UP000256645"/>
    </source>
</evidence>
<dbReference type="Gene3D" id="3.40.50.150">
    <property type="entry name" value="Vaccinia Virus protein VP39"/>
    <property type="match status" value="1"/>
</dbReference>
<accession>A0A3D8QXC5</accession>
<comment type="caution">
    <text evidence="3">The sequence shown here is derived from an EMBL/GenBank/DDBJ whole genome shotgun (WGS) entry which is preliminary data.</text>
</comment>
<keyword evidence="1" id="KW-0620">Polyamine biosynthesis</keyword>
<dbReference type="PANTHER" id="PTHR43317">
    <property type="entry name" value="THERMOSPERMINE SYNTHASE ACAULIS5"/>
    <property type="match status" value="1"/>
</dbReference>